<proteinExistence type="inferred from homology"/>
<dbReference type="PANTHER" id="PTHR30537:SF26">
    <property type="entry name" value="GLYCINE CLEAVAGE SYSTEM TRANSCRIPTIONAL ACTIVATOR"/>
    <property type="match status" value="1"/>
</dbReference>
<name>A0A177SQB3_PSEPU</name>
<keyword evidence="3" id="KW-0238">DNA-binding</keyword>
<dbReference type="InterPro" id="IPR000847">
    <property type="entry name" value="LysR_HTH_N"/>
</dbReference>
<gene>
    <name evidence="7" type="ORF">AYO28_18655</name>
</gene>
<evidence type="ECO:0000256" key="5">
    <source>
        <dbReference type="ARBA" id="ARBA00023163"/>
    </source>
</evidence>
<dbReference type="SUPFAM" id="SSF46785">
    <property type="entry name" value="Winged helix' DNA-binding domain"/>
    <property type="match status" value="1"/>
</dbReference>
<dbReference type="Pfam" id="PF03466">
    <property type="entry name" value="LysR_substrate"/>
    <property type="match status" value="1"/>
</dbReference>
<organism evidence="7 8">
    <name type="scientific">Pseudomonas putida</name>
    <name type="common">Arthrobacter siderocapsulatus</name>
    <dbReference type="NCBI Taxonomy" id="303"/>
    <lineage>
        <taxon>Bacteria</taxon>
        <taxon>Pseudomonadati</taxon>
        <taxon>Pseudomonadota</taxon>
        <taxon>Gammaproteobacteria</taxon>
        <taxon>Pseudomonadales</taxon>
        <taxon>Pseudomonadaceae</taxon>
        <taxon>Pseudomonas</taxon>
    </lineage>
</organism>
<dbReference type="Pfam" id="PF00126">
    <property type="entry name" value="HTH_1"/>
    <property type="match status" value="1"/>
</dbReference>
<dbReference type="EMBL" id="LUCV01000019">
    <property type="protein sequence ID" value="OAI92296.1"/>
    <property type="molecule type" value="Genomic_DNA"/>
</dbReference>
<dbReference type="Proteomes" id="UP000077752">
    <property type="component" value="Unassembled WGS sequence"/>
</dbReference>
<keyword evidence="4" id="KW-0010">Activator</keyword>
<evidence type="ECO:0000313" key="7">
    <source>
        <dbReference type="EMBL" id="OAI92296.1"/>
    </source>
</evidence>
<dbReference type="GO" id="GO:0006351">
    <property type="term" value="P:DNA-templated transcription"/>
    <property type="evidence" value="ECO:0007669"/>
    <property type="project" value="TreeGrafter"/>
</dbReference>
<accession>A0A177SQB3</accession>
<evidence type="ECO:0000256" key="1">
    <source>
        <dbReference type="ARBA" id="ARBA00009437"/>
    </source>
</evidence>
<dbReference type="Gene3D" id="1.10.10.10">
    <property type="entry name" value="Winged helix-like DNA-binding domain superfamily/Winged helix DNA-binding domain"/>
    <property type="match status" value="1"/>
</dbReference>
<comment type="similarity">
    <text evidence="1">Belongs to the LysR transcriptional regulatory family.</text>
</comment>
<evidence type="ECO:0000259" key="6">
    <source>
        <dbReference type="PROSITE" id="PS50931"/>
    </source>
</evidence>
<comment type="caution">
    <text evidence="7">The sequence shown here is derived from an EMBL/GenBank/DDBJ whole genome shotgun (WGS) entry which is preliminary data.</text>
</comment>
<keyword evidence="5" id="KW-0804">Transcription</keyword>
<evidence type="ECO:0000256" key="4">
    <source>
        <dbReference type="ARBA" id="ARBA00023159"/>
    </source>
</evidence>
<dbReference type="FunFam" id="1.10.10.10:FF:000038">
    <property type="entry name" value="Glycine cleavage system transcriptional activator"/>
    <property type="match status" value="1"/>
</dbReference>
<protein>
    <submittedName>
        <fullName evidence="7">LysR family transcriptional regulator</fullName>
    </submittedName>
</protein>
<evidence type="ECO:0000256" key="2">
    <source>
        <dbReference type="ARBA" id="ARBA00023015"/>
    </source>
</evidence>
<dbReference type="PRINTS" id="PR00039">
    <property type="entry name" value="HTHLYSR"/>
</dbReference>
<keyword evidence="2" id="KW-0805">Transcription regulation</keyword>
<dbReference type="RefSeq" id="WP_064303033.1">
    <property type="nucleotide sequence ID" value="NZ_LUCV01000019.1"/>
</dbReference>
<feature type="domain" description="HTH lysR-type" evidence="6">
    <location>
        <begin position="5"/>
        <end position="62"/>
    </location>
</feature>
<dbReference type="Gene3D" id="3.40.190.10">
    <property type="entry name" value="Periplasmic binding protein-like II"/>
    <property type="match status" value="2"/>
</dbReference>
<sequence>MFSTLPLNALRTFEAAARLGSFKAAAEELSVTPAAISHQIRTLETHLGARLFNRSGQGVTVTEEGESLYRQTHRALSDIRRSLEAFYPDTVQQTLTITTTPGFAAAWLIPRLGSFYKRFGHFDVRVDTRNELVDLLRDSSIDVAIRSVSRDDPRLFSQALMHERFSAYGAPDLVASLNLEQIELINLRWKIPGAFSVNWESWCAAAACQSWLETAQMREFDDEHFALSAAIAGHGLVLASNVLVANSLRRGELVAYRPEISLPGPRYVAACVPGKERQAHVSAFLRWLVDAALEDG</sequence>
<dbReference type="SUPFAM" id="SSF53850">
    <property type="entry name" value="Periplasmic binding protein-like II"/>
    <property type="match status" value="1"/>
</dbReference>
<dbReference type="PROSITE" id="PS50931">
    <property type="entry name" value="HTH_LYSR"/>
    <property type="match status" value="1"/>
</dbReference>
<dbReference type="InterPro" id="IPR036390">
    <property type="entry name" value="WH_DNA-bd_sf"/>
</dbReference>
<dbReference type="GO" id="GO:0009891">
    <property type="term" value="P:positive regulation of biosynthetic process"/>
    <property type="evidence" value="ECO:0007669"/>
    <property type="project" value="UniProtKB-ARBA"/>
</dbReference>
<dbReference type="InterPro" id="IPR036388">
    <property type="entry name" value="WH-like_DNA-bd_sf"/>
</dbReference>
<dbReference type="InterPro" id="IPR005119">
    <property type="entry name" value="LysR_subst-bd"/>
</dbReference>
<dbReference type="GO" id="GO:0043565">
    <property type="term" value="F:sequence-specific DNA binding"/>
    <property type="evidence" value="ECO:0007669"/>
    <property type="project" value="TreeGrafter"/>
</dbReference>
<dbReference type="PANTHER" id="PTHR30537">
    <property type="entry name" value="HTH-TYPE TRANSCRIPTIONAL REGULATOR"/>
    <property type="match status" value="1"/>
</dbReference>
<evidence type="ECO:0000313" key="8">
    <source>
        <dbReference type="Proteomes" id="UP000077752"/>
    </source>
</evidence>
<evidence type="ECO:0000256" key="3">
    <source>
        <dbReference type="ARBA" id="ARBA00023125"/>
    </source>
</evidence>
<dbReference type="InterPro" id="IPR058163">
    <property type="entry name" value="LysR-type_TF_proteobact-type"/>
</dbReference>
<reference evidence="7 8" key="1">
    <citation type="submission" date="2016-03" db="EMBL/GenBank/DDBJ databases">
        <title>Draft Genome Assembly of Pseudomonas putida strain CBF10-2.</title>
        <authorList>
            <person name="Iyer R.S."/>
            <person name="Damania A."/>
        </authorList>
    </citation>
    <scope>NUCLEOTIDE SEQUENCE [LARGE SCALE GENOMIC DNA]</scope>
    <source>
        <strain evidence="7 8">CBF10-2</strain>
    </source>
</reference>
<dbReference type="AlphaFoldDB" id="A0A177SQB3"/>
<dbReference type="GO" id="GO:0003700">
    <property type="term" value="F:DNA-binding transcription factor activity"/>
    <property type="evidence" value="ECO:0007669"/>
    <property type="project" value="InterPro"/>
</dbReference>